<dbReference type="Pfam" id="PF00593">
    <property type="entry name" value="TonB_dep_Rec_b-barrel"/>
    <property type="match status" value="1"/>
</dbReference>
<dbReference type="Gene3D" id="2.170.130.10">
    <property type="entry name" value="TonB-dependent receptor, plug domain"/>
    <property type="match status" value="1"/>
</dbReference>
<dbReference type="Pfam" id="PF07715">
    <property type="entry name" value="Plug"/>
    <property type="match status" value="1"/>
</dbReference>
<proteinExistence type="inferred from homology"/>
<dbReference type="NCBIfam" id="TIGR04057">
    <property type="entry name" value="SusC_RagA_signa"/>
    <property type="match status" value="1"/>
</dbReference>
<evidence type="ECO:0000256" key="2">
    <source>
        <dbReference type="ARBA" id="ARBA00022448"/>
    </source>
</evidence>
<dbReference type="EMBL" id="CP030041">
    <property type="protein sequence ID" value="AWW31474.1"/>
    <property type="molecule type" value="Genomic_DNA"/>
</dbReference>
<dbReference type="Gene3D" id="2.40.170.20">
    <property type="entry name" value="TonB-dependent receptor, beta-barrel domain"/>
    <property type="match status" value="1"/>
</dbReference>
<keyword evidence="15" id="KW-1185">Reference proteome</keyword>
<dbReference type="InterPro" id="IPR008969">
    <property type="entry name" value="CarboxyPept-like_regulatory"/>
</dbReference>
<evidence type="ECO:0000256" key="9">
    <source>
        <dbReference type="RuleBase" id="RU003357"/>
    </source>
</evidence>
<keyword evidence="4 8" id="KW-0812">Transmembrane</keyword>
<evidence type="ECO:0000256" key="10">
    <source>
        <dbReference type="SAM" id="MobiDB-lite"/>
    </source>
</evidence>
<feature type="region of interest" description="Disordered" evidence="10">
    <location>
        <begin position="142"/>
        <end position="167"/>
    </location>
</feature>
<dbReference type="OrthoDB" id="9768177at2"/>
<evidence type="ECO:0000259" key="12">
    <source>
        <dbReference type="Pfam" id="PF00593"/>
    </source>
</evidence>
<dbReference type="Gene3D" id="2.60.40.1120">
    <property type="entry name" value="Carboxypeptidase-like, regulatory domain"/>
    <property type="match status" value="1"/>
</dbReference>
<evidence type="ECO:0000256" key="4">
    <source>
        <dbReference type="ARBA" id="ARBA00022692"/>
    </source>
</evidence>
<gene>
    <name evidence="14" type="ORF">DN752_15835</name>
</gene>
<comment type="similarity">
    <text evidence="8 9">Belongs to the TonB-dependent receptor family.</text>
</comment>
<dbReference type="Pfam" id="PF13715">
    <property type="entry name" value="CarbopepD_reg_2"/>
    <property type="match status" value="1"/>
</dbReference>
<evidence type="ECO:0000256" key="6">
    <source>
        <dbReference type="ARBA" id="ARBA00023136"/>
    </source>
</evidence>
<name>A0A2Z4IKH9_9BACT</name>
<feature type="domain" description="TonB-dependent receptor plug" evidence="13">
    <location>
        <begin position="120"/>
        <end position="229"/>
    </location>
</feature>
<dbReference type="InterPro" id="IPR037066">
    <property type="entry name" value="Plug_dom_sf"/>
</dbReference>
<dbReference type="SUPFAM" id="SSF56935">
    <property type="entry name" value="Porins"/>
    <property type="match status" value="1"/>
</dbReference>
<dbReference type="Proteomes" id="UP000248688">
    <property type="component" value="Chromosome"/>
</dbReference>
<keyword evidence="3 8" id="KW-1134">Transmembrane beta strand</keyword>
<dbReference type="PROSITE" id="PS52016">
    <property type="entry name" value="TONB_DEPENDENT_REC_3"/>
    <property type="match status" value="1"/>
</dbReference>
<organism evidence="14 15">
    <name type="scientific">Echinicola strongylocentroti</name>
    <dbReference type="NCBI Taxonomy" id="1795355"/>
    <lineage>
        <taxon>Bacteria</taxon>
        <taxon>Pseudomonadati</taxon>
        <taxon>Bacteroidota</taxon>
        <taxon>Cytophagia</taxon>
        <taxon>Cytophagales</taxon>
        <taxon>Cyclobacteriaceae</taxon>
        <taxon>Echinicola</taxon>
    </lineage>
</organism>
<protein>
    <submittedName>
        <fullName evidence="14">TonB-dependent receptor</fullName>
    </submittedName>
</protein>
<evidence type="ECO:0000256" key="7">
    <source>
        <dbReference type="ARBA" id="ARBA00023237"/>
    </source>
</evidence>
<comment type="subcellular location">
    <subcellularLocation>
        <location evidence="1 8">Cell outer membrane</location>
        <topology evidence="1 8">Multi-pass membrane protein</topology>
    </subcellularLocation>
</comment>
<sequence length="1086" mass="121631">MSNMKKLLRCCLWAVCFLLFHFQVFGQTVTVSGTVSSAEDGGTLPGASILVKGTTRGVTTDVDGNYQIQAEKGEILVFSFIGMIAQEREIGGQNTINVALEGEAKSLDEVVVVGYGTQKRSDLTGAVSTVDTEVLESRPITDVGRGLQGTTPGLTITTPSGQIGQNPSIRLRGMTGTLSNSGGAQPLILVDNVEVPNLQMINPEDIESISVLKDAASASIYGSRGAWGVILITTKTGKKGEAPKVNYSNNFSWATPTKTPVIASAAEGAEMAFSALQRTNPSTNVFGVVGMYFDEEGIQKMREWEQQYGGQDLGNEMVMGRDFEIRDGRLFFYRPWDAGEMFMRDWTPQQKHDVSVAGGSEKTTYRLGVGYLGQNGVLKVNPDEFNRYSLDLSVNTSVTDWMDVRGKVLYSRTKFTRPFYYSSETYDPWYYLFRWPKTYPYGTYEGYPFRSAVTEVSQAKMNEETTSLSRINLGTTIRPVEGLSIDANYTFDSNNFHDHRTGGVVSAYNFWATGADLQYAPYSSASYNRVEYRSSWSNRNVGKLFATYEKSAGDHEMKFMAGGDIEAYEYWYQSSQRRDLMDLDRGELDLASGDQFVDGSRNQWSTMGVFGRINYNYMQKYFLEVNGRYDGSSRLSPTDRWAFFPSMSAGYVITEEPFMESVTNVMSFMKLRASWGAIGNQNAYLSDIYRIMNSYSSGWLVGSDNQLTFGTPGALPSSLTWETVTTLDFGFDSRFFQDKLGVTFDWYRRTTSDMHSAGAVLPASYGTSATKQNLGELETTGWELAVDYSHSFSNGFNLNATAMLSDFKERITEFADNTSIYSNRKGRVLGEIWGYETDRLFTNDDFVQDANGELITENGKYVPKEGIPSQSLYESGWFFYGPGDVKYKDLNGDGEITYGSNTVEDHGDLKVIGNSTPRYQYGFRLGGDYKGIDFSFFIQGVGKRDYWANGPLFVPGYRPGEAWFAHQQDYWTPENPDAFYPRPTDAGQSSNSRNFLRQTRYLLDMSYMRMKNITIGYSLPQSVIGKLNIDKVRVYFSGENLFEFDNLDLPIDPEVDYTSSGLNDSNTFGRVYPYSRNLSFGLQVTL</sequence>
<evidence type="ECO:0000256" key="5">
    <source>
        <dbReference type="ARBA" id="ARBA00023077"/>
    </source>
</evidence>
<reference evidence="14 15" key="1">
    <citation type="submission" date="2018-06" db="EMBL/GenBank/DDBJ databases">
        <title>Echinicola strongylocentroti sp. nov., isolated from a sea urchin Strongylocentrotus intermedius.</title>
        <authorList>
            <person name="Bae S.S."/>
        </authorList>
    </citation>
    <scope>NUCLEOTIDE SEQUENCE [LARGE SCALE GENOMIC DNA]</scope>
    <source>
        <strain evidence="14 15">MEBiC08714</strain>
    </source>
</reference>
<feature type="signal peptide" evidence="11">
    <location>
        <begin position="1"/>
        <end position="26"/>
    </location>
</feature>
<dbReference type="KEGG" id="est:DN752_15835"/>
<evidence type="ECO:0000256" key="3">
    <source>
        <dbReference type="ARBA" id="ARBA00022452"/>
    </source>
</evidence>
<feature type="domain" description="TonB-dependent receptor-like beta-barrel" evidence="12">
    <location>
        <begin position="472"/>
        <end position="900"/>
    </location>
</feature>
<dbReference type="InterPro" id="IPR039426">
    <property type="entry name" value="TonB-dep_rcpt-like"/>
</dbReference>
<dbReference type="InterPro" id="IPR000531">
    <property type="entry name" value="Beta-barrel_TonB"/>
</dbReference>
<keyword evidence="5 9" id="KW-0798">TonB box</keyword>
<feature type="chain" id="PRO_5016291625" evidence="11">
    <location>
        <begin position="27"/>
        <end position="1086"/>
    </location>
</feature>
<accession>A0A2Z4IKH9</accession>
<keyword evidence="6 8" id="KW-0472">Membrane</keyword>
<evidence type="ECO:0000256" key="8">
    <source>
        <dbReference type="PROSITE-ProRule" id="PRU01360"/>
    </source>
</evidence>
<dbReference type="InterPro" id="IPR023997">
    <property type="entry name" value="TonB-dep_OMP_SusC/RagA_CS"/>
</dbReference>
<feature type="compositionally biased region" description="Polar residues" evidence="10">
    <location>
        <begin position="148"/>
        <end position="167"/>
    </location>
</feature>
<dbReference type="GO" id="GO:0009279">
    <property type="term" value="C:cell outer membrane"/>
    <property type="evidence" value="ECO:0007669"/>
    <property type="project" value="UniProtKB-SubCell"/>
</dbReference>
<keyword evidence="2 8" id="KW-0813">Transport</keyword>
<evidence type="ECO:0000256" key="1">
    <source>
        <dbReference type="ARBA" id="ARBA00004571"/>
    </source>
</evidence>
<dbReference type="InterPro" id="IPR023996">
    <property type="entry name" value="TonB-dep_OMP_SusC/RagA"/>
</dbReference>
<dbReference type="InterPro" id="IPR012910">
    <property type="entry name" value="Plug_dom"/>
</dbReference>
<dbReference type="InterPro" id="IPR036942">
    <property type="entry name" value="Beta-barrel_TonB_sf"/>
</dbReference>
<keyword evidence="14" id="KW-0675">Receptor</keyword>
<keyword evidence="11" id="KW-0732">Signal</keyword>
<evidence type="ECO:0000259" key="13">
    <source>
        <dbReference type="Pfam" id="PF07715"/>
    </source>
</evidence>
<evidence type="ECO:0000313" key="14">
    <source>
        <dbReference type="EMBL" id="AWW31474.1"/>
    </source>
</evidence>
<keyword evidence="7 8" id="KW-0998">Cell outer membrane</keyword>
<dbReference type="NCBIfam" id="TIGR04056">
    <property type="entry name" value="OMP_RagA_SusC"/>
    <property type="match status" value="1"/>
</dbReference>
<evidence type="ECO:0000313" key="15">
    <source>
        <dbReference type="Proteomes" id="UP000248688"/>
    </source>
</evidence>
<dbReference type="SUPFAM" id="SSF49464">
    <property type="entry name" value="Carboxypeptidase regulatory domain-like"/>
    <property type="match status" value="1"/>
</dbReference>
<dbReference type="AlphaFoldDB" id="A0A2Z4IKH9"/>
<evidence type="ECO:0000256" key="11">
    <source>
        <dbReference type="SAM" id="SignalP"/>
    </source>
</evidence>